<dbReference type="InterPro" id="IPR000540">
    <property type="entry name" value="Flag_MotA_CS"/>
</dbReference>
<evidence type="ECO:0000256" key="10">
    <source>
        <dbReference type="SAM" id="Phobius"/>
    </source>
</evidence>
<protein>
    <submittedName>
        <fullName evidence="12">Chemotaxis protein MotA</fullName>
    </submittedName>
</protein>
<keyword evidence="4" id="KW-1003">Cell membrane</keyword>
<evidence type="ECO:0000313" key="12">
    <source>
        <dbReference type="EMBL" id="MBB4642455.1"/>
    </source>
</evidence>
<evidence type="ECO:0000256" key="5">
    <source>
        <dbReference type="ARBA" id="ARBA00022692"/>
    </source>
</evidence>
<dbReference type="InterPro" id="IPR002898">
    <property type="entry name" value="MotA_ExbB_proton_chnl"/>
</dbReference>
<dbReference type="PANTHER" id="PTHR30433">
    <property type="entry name" value="CHEMOTAXIS PROTEIN MOTA"/>
    <property type="match status" value="1"/>
</dbReference>
<evidence type="ECO:0000256" key="9">
    <source>
        <dbReference type="SAM" id="MobiDB-lite"/>
    </source>
</evidence>
<evidence type="ECO:0000256" key="2">
    <source>
        <dbReference type="ARBA" id="ARBA00008038"/>
    </source>
</evidence>
<dbReference type="InterPro" id="IPR047055">
    <property type="entry name" value="MotA-like"/>
</dbReference>
<evidence type="ECO:0000256" key="4">
    <source>
        <dbReference type="ARBA" id="ARBA00022475"/>
    </source>
</evidence>
<keyword evidence="13" id="KW-1185">Reference proteome</keyword>
<dbReference type="Proteomes" id="UP000575068">
    <property type="component" value="Unassembled WGS sequence"/>
</dbReference>
<keyword evidence="6" id="KW-0283">Flagellar rotation</keyword>
<keyword evidence="8 10" id="KW-0472">Membrane</keyword>
<evidence type="ECO:0000256" key="1">
    <source>
        <dbReference type="ARBA" id="ARBA00004651"/>
    </source>
</evidence>
<feature type="transmembrane region" description="Helical" evidence="10">
    <location>
        <begin position="128"/>
        <end position="150"/>
    </location>
</feature>
<evidence type="ECO:0000256" key="6">
    <source>
        <dbReference type="ARBA" id="ARBA00022779"/>
    </source>
</evidence>
<evidence type="ECO:0000256" key="8">
    <source>
        <dbReference type="ARBA" id="ARBA00023136"/>
    </source>
</evidence>
<comment type="caution">
    <text evidence="12">The sequence shown here is derived from an EMBL/GenBank/DDBJ whole genome shotgun (WGS) entry which is preliminary data.</text>
</comment>
<dbReference type="GO" id="GO:0071978">
    <property type="term" value="P:bacterial-type flagellum-dependent swarming motility"/>
    <property type="evidence" value="ECO:0007669"/>
    <property type="project" value="InterPro"/>
</dbReference>
<accession>A0A840HWL4</accession>
<comment type="similarity">
    <text evidence="2">Belongs to the MotA family.</text>
</comment>
<gene>
    <name evidence="12" type="ORF">HNQ99_002786</name>
</gene>
<keyword evidence="7 10" id="KW-1133">Transmembrane helix</keyword>
<sequence>MAEFLALMGRIFDPAAALLIFAGSLAIALVQMGPDNIRRLPRSFGPLLRARPRADRDAARHAMLRVEHVAHLKGLACTDRIAATGSFLKQAVDQLANARNVSDFERWATQELAARTERHDMMARTWNALADAAPALGMAGTIFGLIRMFAGMDDPATIGPAMAMALLTTLYGVILSNMVAGPFAARLALLSQMEISWQRDLIDRMVELARAEIPSSQPVARRPDVVRPRQNPVREAA</sequence>
<evidence type="ECO:0000259" key="11">
    <source>
        <dbReference type="Pfam" id="PF01618"/>
    </source>
</evidence>
<evidence type="ECO:0000256" key="3">
    <source>
        <dbReference type="ARBA" id="ARBA00022448"/>
    </source>
</evidence>
<organism evidence="12 13">
    <name type="scientific">Rhizorhapis suberifaciens</name>
    <name type="common">corky root of lettuce</name>
    <dbReference type="NCBI Taxonomy" id="13656"/>
    <lineage>
        <taxon>Bacteria</taxon>
        <taxon>Pseudomonadati</taxon>
        <taxon>Pseudomonadota</taxon>
        <taxon>Alphaproteobacteria</taxon>
        <taxon>Sphingomonadales</taxon>
        <taxon>Sphingomonadaceae</taxon>
        <taxon>Rhizorhapis</taxon>
    </lineage>
</organism>
<dbReference type="GO" id="GO:0006935">
    <property type="term" value="P:chemotaxis"/>
    <property type="evidence" value="ECO:0007669"/>
    <property type="project" value="InterPro"/>
</dbReference>
<keyword evidence="3" id="KW-0813">Transport</keyword>
<dbReference type="GO" id="GO:0005886">
    <property type="term" value="C:plasma membrane"/>
    <property type="evidence" value="ECO:0007669"/>
    <property type="project" value="UniProtKB-SubCell"/>
</dbReference>
<dbReference type="AlphaFoldDB" id="A0A840HWL4"/>
<feature type="domain" description="MotA/TolQ/ExbB proton channel" evidence="11">
    <location>
        <begin position="84"/>
        <end position="195"/>
    </location>
</feature>
<keyword evidence="5 10" id="KW-0812">Transmembrane</keyword>
<feature type="transmembrane region" description="Helical" evidence="10">
    <location>
        <begin position="15"/>
        <end position="33"/>
    </location>
</feature>
<reference evidence="12 13" key="1">
    <citation type="submission" date="2020-08" db="EMBL/GenBank/DDBJ databases">
        <title>Genomic Encyclopedia of Type Strains, Phase IV (KMG-IV): sequencing the most valuable type-strain genomes for metagenomic binning, comparative biology and taxonomic classification.</title>
        <authorList>
            <person name="Goeker M."/>
        </authorList>
    </citation>
    <scope>NUCLEOTIDE SEQUENCE [LARGE SCALE GENOMIC DNA]</scope>
    <source>
        <strain evidence="12 13">DSM 7465</strain>
    </source>
</reference>
<comment type="subcellular location">
    <subcellularLocation>
        <location evidence="1">Cell membrane</location>
        <topology evidence="1">Multi-pass membrane protein</topology>
    </subcellularLocation>
</comment>
<dbReference type="EMBL" id="JACHOV010000011">
    <property type="protein sequence ID" value="MBB4642455.1"/>
    <property type="molecule type" value="Genomic_DNA"/>
</dbReference>
<evidence type="ECO:0000313" key="13">
    <source>
        <dbReference type="Proteomes" id="UP000575068"/>
    </source>
</evidence>
<dbReference type="RefSeq" id="WP_322790371.1">
    <property type="nucleotide sequence ID" value="NZ_JACHOV010000011.1"/>
</dbReference>
<feature type="transmembrane region" description="Helical" evidence="10">
    <location>
        <begin position="162"/>
        <end position="189"/>
    </location>
</feature>
<evidence type="ECO:0000256" key="7">
    <source>
        <dbReference type="ARBA" id="ARBA00022989"/>
    </source>
</evidence>
<proteinExistence type="inferred from homology"/>
<name>A0A840HWL4_9SPHN</name>
<feature type="region of interest" description="Disordered" evidence="9">
    <location>
        <begin position="217"/>
        <end position="237"/>
    </location>
</feature>
<dbReference type="Pfam" id="PF01618">
    <property type="entry name" value="MotA_ExbB"/>
    <property type="match status" value="1"/>
</dbReference>
<dbReference type="PROSITE" id="PS01307">
    <property type="entry name" value="MOTA"/>
    <property type="match status" value="1"/>
</dbReference>